<dbReference type="SUPFAM" id="SSF81901">
    <property type="entry name" value="HCP-like"/>
    <property type="match status" value="1"/>
</dbReference>
<feature type="chain" id="PRO_5015683849" description="Secretion system C-terminal sorting domain-containing protein" evidence="2">
    <location>
        <begin position="19"/>
        <end position="486"/>
    </location>
</feature>
<dbReference type="SMART" id="SM00671">
    <property type="entry name" value="SEL1"/>
    <property type="match status" value="4"/>
</dbReference>
<evidence type="ECO:0000259" key="3">
    <source>
        <dbReference type="Pfam" id="PF18962"/>
    </source>
</evidence>
<evidence type="ECO:0000256" key="1">
    <source>
        <dbReference type="ARBA" id="ARBA00022729"/>
    </source>
</evidence>
<reference evidence="4 5" key="1">
    <citation type="submission" date="2018-05" db="EMBL/GenBank/DDBJ databases">
        <title>Genome sequencing of Flavobacterium sp. HYN0056.</title>
        <authorList>
            <person name="Yi H."/>
            <person name="Baek C."/>
        </authorList>
    </citation>
    <scope>NUCLEOTIDE SEQUENCE [LARGE SCALE GENOMIC DNA]</scope>
    <source>
        <strain evidence="4 5">HYN0056</strain>
    </source>
</reference>
<dbReference type="InterPro" id="IPR011990">
    <property type="entry name" value="TPR-like_helical_dom_sf"/>
</dbReference>
<dbReference type="RefSeq" id="WP_109191819.1">
    <property type="nucleotide sequence ID" value="NZ_CP029255.1"/>
</dbReference>
<dbReference type="OrthoDB" id="1186419at2"/>
<keyword evidence="1 2" id="KW-0732">Signal</keyword>
<organism evidence="4 5">
    <name type="scientific">Flavobacterium crocinum</name>
    <dbReference type="NCBI Taxonomy" id="2183896"/>
    <lineage>
        <taxon>Bacteria</taxon>
        <taxon>Pseudomonadati</taxon>
        <taxon>Bacteroidota</taxon>
        <taxon>Flavobacteriia</taxon>
        <taxon>Flavobacteriales</taxon>
        <taxon>Flavobacteriaceae</taxon>
        <taxon>Flavobacterium</taxon>
    </lineage>
</organism>
<evidence type="ECO:0000256" key="2">
    <source>
        <dbReference type="SAM" id="SignalP"/>
    </source>
</evidence>
<keyword evidence="5" id="KW-1185">Reference proteome</keyword>
<dbReference type="PANTHER" id="PTHR43628">
    <property type="entry name" value="ACTIVATOR OF C KINASE PROTEIN 1-RELATED"/>
    <property type="match status" value="1"/>
</dbReference>
<accession>A0A2S1YJV1</accession>
<name>A0A2S1YJV1_9FLAO</name>
<protein>
    <recommendedName>
        <fullName evidence="3">Secretion system C-terminal sorting domain-containing protein</fullName>
    </recommendedName>
</protein>
<dbReference type="Proteomes" id="UP000245250">
    <property type="component" value="Chromosome"/>
</dbReference>
<feature type="domain" description="Secretion system C-terminal sorting" evidence="3">
    <location>
        <begin position="408"/>
        <end position="484"/>
    </location>
</feature>
<dbReference type="PANTHER" id="PTHR43628:SF1">
    <property type="entry name" value="CHITIN SYNTHASE REGULATORY FACTOR 2-RELATED"/>
    <property type="match status" value="1"/>
</dbReference>
<dbReference type="Pfam" id="PF18962">
    <property type="entry name" value="Por_Secre_tail"/>
    <property type="match status" value="1"/>
</dbReference>
<feature type="signal peptide" evidence="2">
    <location>
        <begin position="1"/>
        <end position="18"/>
    </location>
</feature>
<sequence length="486" mass="55215">MKKKFTFIFLCTVLFASAQMNCEEKLEKARKILDDKKLYKNYESLFQDMIVCAENGEPLAQNYAGLMYVYGLGVAKDESKGFAYVEKAAKSGNAVGEYNLGKLYSEGRGCTLDMNKAVEWYKKAISQNNQRAAYNLGYMYLKGFGVPQDYSQAVSWFQKSNYAMAKHWLGVCYYLGYGVSQNTEKALEYLYGNTTPNSVAFLKNIENEKRSKVLSQTENAIDEANKGTKKIESELIAESREIIIADETQNQKIKPKNILGEWTGRYIEYDWSGTTPLRVLPINISFSKKDKEALKTHIDFNGQTFYETVSLQENTLLVNNFKFKQEQLYAHDFKNDKLEYDVLGMSLSQKSYNNIPYLLVDVNSFIDYWREPGPPITMVLRPKNTLSGFDDEALLLALASQKTDFIKVYPVPFNEQLYVAFDLAAPAKIDLKLVNTATAQTVKTATANLEAGTQSFTLDTNNLPIGIYIVQIQENQKVHTKTIIKQ</sequence>
<dbReference type="AlphaFoldDB" id="A0A2S1YJV1"/>
<dbReference type="InterPro" id="IPR006597">
    <property type="entry name" value="Sel1-like"/>
</dbReference>
<evidence type="ECO:0000313" key="5">
    <source>
        <dbReference type="Proteomes" id="UP000245250"/>
    </source>
</evidence>
<dbReference type="InterPro" id="IPR052945">
    <property type="entry name" value="Mitotic_Regulator"/>
</dbReference>
<dbReference type="InterPro" id="IPR026444">
    <property type="entry name" value="Secre_tail"/>
</dbReference>
<dbReference type="NCBIfam" id="TIGR04183">
    <property type="entry name" value="Por_Secre_tail"/>
    <property type="match status" value="1"/>
</dbReference>
<evidence type="ECO:0000313" key="4">
    <source>
        <dbReference type="EMBL" id="AWK04313.1"/>
    </source>
</evidence>
<dbReference type="Pfam" id="PF08238">
    <property type="entry name" value="Sel1"/>
    <property type="match status" value="4"/>
</dbReference>
<dbReference type="KEGG" id="fcr:HYN56_08715"/>
<dbReference type="EMBL" id="CP029255">
    <property type="protein sequence ID" value="AWK04313.1"/>
    <property type="molecule type" value="Genomic_DNA"/>
</dbReference>
<dbReference type="Gene3D" id="1.25.40.10">
    <property type="entry name" value="Tetratricopeptide repeat domain"/>
    <property type="match status" value="1"/>
</dbReference>
<gene>
    <name evidence="4" type="ORF">HYN56_08715</name>
</gene>
<proteinExistence type="predicted"/>